<keyword evidence="9" id="KW-1185">Reference proteome</keyword>
<dbReference type="GO" id="GO:0005524">
    <property type="term" value="F:ATP binding"/>
    <property type="evidence" value="ECO:0007669"/>
    <property type="project" value="UniProtKB-KW"/>
</dbReference>
<feature type="domain" description="Pyridoxamine kinase/Phosphomethylpyrimidine kinase" evidence="7">
    <location>
        <begin position="20"/>
        <end position="268"/>
    </location>
</feature>
<dbReference type="KEGG" id="njp:NEJAP_3296"/>
<dbReference type="InterPro" id="IPR004399">
    <property type="entry name" value="HMP/HMP-P_kinase_dom"/>
</dbReference>
<dbReference type="PANTHER" id="PTHR20858">
    <property type="entry name" value="PHOSPHOMETHYLPYRIMIDINE KINASE"/>
    <property type="match status" value="1"/>
</dbReference>
<proteinExistence type="predicted"/>
<dbReference type="PANTHER" id="PTHR20858:SF17">
    <property type="entry name" value="HYDROXYMETHYLPYRIMIDINE_PHOSPHOMETHYLPYRIMIDINE KINASE THI20-RELATED"/>
    <property type="match status" value="1"/>
</dbReference>
<evidence type="ECO:0000256" key="3">
    <source>
        <dbReference type="ARBA" id="ARBA00022679"/>
    </source>
</evidence>
<dbReference type="EC" id="2.7.1.49" evidence="2"/>
<dbReference type="CDD" id="cd01169">
    <property type="entry name" value="HMPP_kinase"/>
    <property type="match status" value="1"/>
</dbReference>
<dbReference type="GO" id="GO:0005829">
    <property type="term" value="C:cytosol"/>
    <property type="evidence" value="ECO:0007669"/>
    <property type="project" value="TreeGrafter"/>
</dbReference>
<dbReference type="Gene3D" id="3.40.1190.20">
    <property type="match status" value="1"/>
</dbReference>
<sequence>MYNHSSSTAMPVALTIAGSDSGGGAGIQADIKTFSALEVYAASVITAVTAQNTLGISAIHSIPNDIVTAQLRAVLDDLDVAACKIGMLGDALTIDAIASVLSEFPVNSLVIDPVMVSKSGNALLQSDAISLLKNRLFPLATVLTPNLPEAAALTGLPEPQSIKEMYQILESLHELGVPWVLLKGGHLPVHNHAIDLLSNGEQVFEFKSERFKTKNTHGTGCTLSSAIAAGLAKGLSVEQSVKEAKSYISAAISAADTLAVGTGYGPLHHFSLLWNKTS</sequence>
<evidence type="ECO:0000259" key="7">
    <source>
        <dbReference type="Pfam" id="PF08543"/>
    </source>
</evidence>
<dbReference type="NCBIfam" id="TIGR00097">
    <property type="entry name" value="HMP-P_kinase"/>
    <property type="match status" value="1"/>
</dbReference>
<dbReference type="AlphaFoldDB" id="A0A7R6PCK4"/>
<dbReference type="FunFam" id="3.40.1190.20:FF:000003">
    <property type="entry name" value="Phosphomethylpyrimidine kinase ThiD"/>
    <property type="match status" value="1"/>
</dbReference>
<dbReference type="InterPro" id="IPR029056">
    <property type="entry name" value="Ribokinase-like"/>
</dbReference>
<organism evidence="8 9">
    <name type="scientific">Neptunomonas japonica JAMM 1380</name>
    <dbReference type="NCBI Taxonomy" id="1441457"/>
    <lineage>
        <taxon>Bacteria</taxon>
        <taxon>Pseudomonadati</taxon>
        <taxon>Pseudomonadota</taxon>
        <taxon>Gammaproteobacteria</taxon>
        <taxon>Oceanospirillales</taxon>
        <taxon>Oceanospirillaceae</taxon>
        <taxon>Neptunomonas</taxon>
    </lineage>
</organism>
<dbReference type="GO" id="GO:0009229">
    <property type="term" value="P:thiamine diphosphate biosynthetic process"/>
    <property type="evidence" value="ECO:0007669"/>
    <property type="project" value="UniProtKB-UniPathway"/>
</dbReference>
<dbReference type="InterPro" id="IPR013749">
    <property type="entry name" value="PM/HMP-P_kinase-1"/>
</dbReference>
<keyword evidence="6" id="KW-0067">ATP-binding</keyword>
<evidence type="ECO:0000256" key="6">
    <source>
        <dbReference type="ARBA" id="ARBA00022840"/>
    </source>
</evidence>
<dbReference type="RefSeq" id="WP_201348353.1">
    <property type="nucleotide sequence ID" value="NZ_AP014546.1"/>
</dbReference>
<keyword evidence="4" id="KW-0547">Nucleotide-binding</keyword>
<dbReference type="Pfam" id="PF08543">
    <property type="entry name" value="Phos_pyr_kin"/>
    <property type="match status" value="1"/>
</dbReference>
<dbReference type="GO" id="GO:0009228">
    <property type="term" value="P:thiamine biosynthetic process"/>
    <property type="evidence" value="ECO:0007669"/>
    <property type="project" value="InterPro"/>
</dbReference>
<dbReference type="EMBL" id="AP014546">
    <property type="protein sequence ID" value="BBB31234.1"/>
    <property type="molecule type" value="Genomic_DNA"/>
</dbReference>
<evidence type="ECO:0000313" key="9">
    <source>
        <dbReference type="Proteomes" id="UP000595332"/>
    </source>
</evidence>
<evidence type="ECO:0000256" key="2">
    <source>
        <dbReference type="ARBA" id="ARBA00012135"/>
    </source>
</evidence>
<evidence type="ECO:0000256" key="5">
    <source>
        <dbReference type="ARBA" id="ARBA00022777"/>
    </source>
</evidence>
<name>A0A7R6PCK4_9GAMM</name>
<dbReference type="GO" id="GO:0008972">
    <property type="term" value="F:phosphomethylpyrimidine kinase activity"/>
    <property type="evidence" value="ECO:0007669"/>
    <property type="project" value="InterPro"/>
</dbReference>
<dbReference type="UniPathway" id="UPA00060">
    <property type="reaction ID" value="UER00138"/>
</dbReference>
<protein>
    <recommendedName>
        <fullName evidence="2">hydroxymethylpyrimidine kinase</fullName>
        <ecNumber evidence="2">2.7.1.49</ecNumber>
    </recommendedName>
</protein>
<accession>A0A7R6PCK4</accession>
<comment type="pathway">
    <text evidence="1">Cofactor biosynthesis; thiamine diphosphate biosynthesis.</text>
</comment>
<reference evidence="8 9" key="1">
    <citation type="journal article" date="2008" name="Int. J. Syst. Evol. Microbiol.">
        <title>Neptunomonas japonica sp. nov., an Osedax japonicus symbiont-like bacterium isolated from sediment adjacent to sperm whale carcasses off Kagoshima, Japan.</title>
        <authorList>
            <person name="Miyazaki M."/>
            <person name="Nogi Y."/>
            <person name="Fujiwara Y."/>
            <person name="Kawato M."/>
            <person name="Kubokawa K."/>
            <person name="Horikoshi K."/>
        </authorList>
    </citation>
    <scope>NUCLEOTIDE SEQUENCE [LARGE SCALE GENOMIC DNA]</scope>
    <source>
        <strain evidence="8 9">JAMM 1380</strain>
    </source>
</reference>
<keyword evidence="3 8" id="KW-0808">Transferase</keyword>
<gene>
    <name evidence="8" type="primary">thiD</name>
    <name evidence="8" type="ORF">NEJAP_3296</name>
</gene>
<dbReference type="GO" id="GO:0008902">
    <property type="term" value="F:hydroxymethylpyrimidine kinase activity"/>
    <property type="evidence" value="ECO:0007669"/>
    <property type="project" value="UniProtKB-EC"/>
</dbReference>
<evidence type="ECO:0000256" key="4">
    <source>
        <dbReference type="ARBA" id="ARBA00022741"/>
    </source>
</evidence>
<dbReference type="SUPFAM" id="SSF53613">
    <property type="entry name" value="Ribokinase-like"/>
    <property type="match status" value="1"/>
</dbReference>
<keyword evidence="5 8" id="KW-0418">Kinase</keyword>
<evidence type="ECO:0000313" key="8">
    <source>
        <dbReference type="EMBL" id="BBB31234.1"/>
    </source>
</evidence>
<evidence type="ECO:0000256" key="1">
    <source>
        <dbReference type="ARBA" id="ARBA00004948"/>
    </source>
</evidence>
<dbReference type="Proteomes" id="UP000595332">
    <property type="component" value="Chromosome"/>
</dbReference>